<name>A0A916Y6I1_9MICO</name>
<gene>
    <name evidence="1" type="ORF">GCM10010915_11960</name>
</gene>
<comment type="caution">
    <text evidence="1">The sequence shown here is derived from an EMBL/GenBank/DDBJ whole genome shotgun (WGS) entry which is preliminary data.</text>
</comment>
<reference evidence="1" key="1">
    <citation type="journal article" date="2014" name="Int. J. Syst. Evol. Microbiol.">
        <title>Complete genome sequence of Corynebacterium casei LMG S-19264T (=DSM 44701T), isolated from a smear-ripened cheese.</title>
        <authorList>
            <consortium name="US DOE Joint Genome Institute (JGI-PGF)"/>
            <person name="Walter F."/>
            <person name="Albersmeier A."/>
            <person name="Kalinowski J."/>
            <person name="Ruckert C."/>
        </authorList>
    </citation>
    <scope>NUCLEOTIDE SEQUENCE</scope>
    <source>
        <strain evidence="1">CGMCC 1.15152</strain>
    </source>
</reference>
<organism evidence="1 2">
    <name type="scientific">Microbacterium faecale</name>
    <dbReference type="NCBI Taxonomy" id="1804630"/>
    <lineage>
        <taxon>Bacteria</taxon>
        <taxon>Bacillati</taxon>
        <taxon>Actinomycetota</taxon>
        <taxon>Actinomycetes</taxon>
        <taxon>Micrococcales</taxon>
        <taxon>Microbacteriaceae</taxon>
        <taxon>Microbacterium</taxon>
    </lineage>
</organism>
<reference evidence="1" key="2">
    <citation type="submission" date="2020-09" db="EMBL/GenBank/DDBJ databases">
        <authorList>
            <person name="Sun Q."/>
            <person name="Zhou Y."/>
        </authorList>
    </citation>
    <scope>NUCLEOTIDE SEQUENCE</scope>
    <source>
        <strain evidence="1">CGMCC 1.15152</strain>
    </source>
</reference>
<evidence type="ECO:0000313" key="1">
    <source>
        <dbReference type="EMBL" id="GGD33168.1"/>
    </source>
</evidence>
<evidence type="ECO:0000313" key="2">
    <source>
        <dbReference type="Proteomes" id="UP000633205"/>
    </source>
</evidence>
<sequence length="226" mass="23456">MAFNFGGGRSFIEVFGGTFGTKTVRVVPGPEKPEREVAEFEGVVQTKTVGFNVDTPVYEGDELTWADPRGGETTVWASKVDVSDAGGHMASELSHINVTFSKVPPSDEPHPAIGGGHTIVVSGSHVNVAVDGSRISQQISVAGGYEQLSDAVGQALALIESCKEVQADEIAVARTAAKTLLEEASKATPDEGAIRRNLPVLRGVLTAVANSTAGALASGLIGQLFI</sequence>
<protein>
    <submittedName>
        <fullName evidence="1">Uncharacterized protein</fullName>
    </submittedName>
</protein>
<dbReference type="Proteomes" id="UP000633205">
    <property type="component" value="Unassembled WGS sequence"/>
</dbReference>
<accession>A0A916Y6I1</accession>
<keyword evidence="2" id="KW-1185">Reference proteome</keyword>
<dbReference type="EMBL" id="BMHO01000001">
    <property type="protein sequence ID" value="GGD33168.1"/>
    <property type="molecule type" value="Genomic_DNA"/>
</dbReference>
<dbReference type="RefSeq" id="WP_188711369.1">
    <property type="nucleotide sequence ID" value="NZ_BMHO01000001.1"/>
</dbReference>
<dbReference type="AlphaFoldDB" id="A0A916Y6I1"/>
<proteinExistence type="predicted"/>